<protein>
    <submittedName>
        <fullName evidence="1">Uncharacterized protein</fullName>
    </submittedName>
</protein>
<accession>A0ABM8GIE6</accession>
<evidence type="ECO:0000313" key="1">
    <source>
        <dbReference type="EMBL" id="BDZ47952.1"/>
    </source>
</evidence>
<sequence>MPFRGTGHWQNAAAADPVADVLRSARVGRPDGPAVIELRQVQTDVALRDGAMTSLPGPVPVHAVGLAEGPDRRAAVERALPGVDSVVVVAVVGLGRAAVSFRERASAVGDAYPARLAPEDRRDRSGAGSCRSFRFRARASRMR</sequence>
<organism evidence="1 2">
    <name type="scientific">Frondihabitans sucicola</name>
    <dbReference type="NCBI Taxonomy" id="1268041"/>
    <lineage>
        <taxon>Bacteria</taxon>
        <taxon>Bacillati</taxon>
        <taxon>Actinomycetota</taxon>
        <taxon>Actinomycetes</taxon>
        <taxon>Micrococcales</taxon>
        <taxon>Microbacteriaceae</taxon>
        <taxon>Frondihabitans</taxon>
    </lineage>
</organism>
<name>A0ABM8GIE6_9MICO</name>
<dbReference type="EMBL" id="AP027732">
    <property type="protein sequence ID" value="BDZ47952.1"/>
    <property type="molecule type" value="Genomic_DNA"/>
</dbReference>
<reference evidence="2" key="1">
    <citation type="journal article" date="2019" name="Int. J. Syst. Evol. Microbiol.">
        <title>The Global Catalogue of Microorganisms (GCM) 10K type strain sequencing project: providing services to taxonomists for standard genome sequencing and annotation.</title>
        <authorList>
            <consortium name="The Broad Institute Genomics Platform"/>
            <consortium name="The Broad Institute Genome Sequencing Center for Infectious Disease"/>
            <person name="Wu L."/>
            <person name="Ma J."/>
        </authorList>
    </citation>
    <scope>NUCLEOTIDE SEQUENCE [LARGE SCALE GENOMIC DNA]</scope>
    <source>
        <strain evidence="2">NBRC 108728</strain>
    </source>
</reference>
<keyword evidence="2" id="KW-1185">Reference proteome</keyword>
<dbReference type="Proteomes" id="UP001321486">
    <property type="component" value="Chromosome"/>
</dbReference>
<dbReference type="RefSeq" id="WP_286345014.1">
    <property type="nucleotide sequence ID" value="NZ_AP027732.1"/>
</dbReference>
<evidence type="ECO:0000313" key="2">
    <source>
        <dbReference type="Proteomes" id="UP001321486"/>
    </source>
</evidence>
<proteinExistence type="predicted"/>
<gene>
    <name evidence="1" type="ORF">GCM10025867_01930</name>
</gene>